<organism evidence="1 2">
    <name type="scientific">Deinococcus enclensis</name>
    <dbReference type="NCBI Taxonomy" id="1049582"/>
    <lineage>
        <taxon>Bacteria</taxon>
        <taxon>Thermotogati</taxon>
        <taxon>Deinococcota</taxon>
        <taxon>Deinococci</taxon>
        <taxon>Deinococcales</taxon>
        <taxon>Deinococcaceae</taxon>
        <taxon>Deinococcus</taxon>
    </lineage>
</organism>
<keyword evidence="2" id="KW-1185">Reference proteome</keyword>
<comment type="caution">
    <text evidence="1">The sequence shown here is derived from an EMBL/GenBank/DDBJ whole genome shotgun (WGS) entry which is preliminary data.</text>
</comment>
<proteinExistence type="predicted"/>
<sequence length="99" mass="10734">MTPQGELTRGKLPHLLLSVASLTPTSLRDLMARVEARHGFQDRAMTSYRSAAGLLLKKKMLARLGGHPGPSGAALYTLTATGEAELDRLWDLEHGRRAA</sequence>
<accession>A0ABT9MEI6</accession>
<evidence type="ECO:0000313" key="1">
    <source>
        <dbReference type="EMBL" id="MDP9764891.1"/>
    </source>
</evidence>
<evidence type="ECO:0000313" key="2">
    <source>
        <dbReference type="Proteomes" id="UP001232163"/>
    </source>
</evidence>
<keyword evidence="1" id="KW-0238">DNA-binding</keyword>
<reference evidence="1 2" key="1">
    <citation type="submission" date="2023-07" db="EMBL/GenBank/DDBJ databases">
        <title>Genomic Encyclopedia of Type Strains, Phase IV (KMG-IV): sequencing the most valuable type-strain genomes for metagenomic binning, comparative biology and taxonomic classification.</title>
        <authorList>
            <person name="Goeker M."/>
        </authorList>
    </citation>
    <scope>NUCLEOTIDE SEQUENCE [LARGE SCALE GENOMIC DNA]</scope>
    <source>
        <strain evidence="1 2">NIO-1023</strain>
    </source>
</reference>
<gene>
    <name evidence="1" type="ORF">QO006_002338</name>
</gene>
<dbReference type="RefSeq" id="WP_307466399.1">
    <property type="nucleotide sequence ID" value="NZ_JAURUR010000007.1"/>
</dbReference>
<dbReference type="EMBL" id="JAURUR010000007">
    <property type="protein sequence ID" value="MDP9764891.1"/>
    <property type="molecule type" value="Genomic_DNA"/>
</dbReference>
<name>A0ABT9MEI6_9DEIO</name>
<protein>
    <submittedName>
        <fullName evidence="1">DNA-binding PadR family transcriptional regulator</fullName>
    </submittedName>
</protein>
<dbReference type="GO" id="GO:0003677">
    <property type="term" value="F:DNA binding"/>
    <property type="evidence" value="ECO:0007669"/>
    <property type="project" value="UniProtKB-KW"/>
</dbReference>
<dbReference type="Proteomes" id="UP001232163">
    <property type="component" value="Unassembled WGS sequence"/>
</dbReference>